<dbReference type="eggNOG" id="ENOG502SG66">
    <property type="taxonomic scope" value="Eukaryota"/>
</dbReference>
<dbReference type="KEGG" id="lma:LMJF_17_0320"/>
<keyword evidence="3" id="KW-1185">Reference proteome</keyword>
<evidence type="ECO:0000313" key="2">
    <source>
        <dbReference type="EMBL" id="CAJ03485.1"/>
    </source>
</evidence>
<dbReference type="AlphaFoldDB" id="Q4QEG2"/>
<evidence type="ECO:0000256" key="1">
    <source>
        <dbReference type="SAM" id="MobiDB-lite"/>
    </source>
</evidence>
<dbReference type="EMBL" id="FR796413">
    <property type="protein sequence ID" value="CAJ03485.1"/>
    <property type="molecule type" value="Genomic_DNA"/>
</dbReference>
<dbReference type="VEuPathDB" id="TriTrypDB:LmjF.17.0320"/>
<dbReference type="RefSeq" id="XP_001682286.1">
    <property type="nucleotide sequence ID" value="XM_001682234.1"/>
</dbReference>
<protein>
    <submittedName>
        <fullName evidence="2">Uncharacterized protein</fullName>
    </submittedName>
</protein>
<organism evidence="2 3">
    <name type="scientific">Leishmania major</name>
    <dbReference type="NCBI Taxonomy" id="5664"/>
    <lineage>
        <taxon>Eukaryota</taxon>
        <taxon>Discoba</taxon>
        <taxon>Euglenozoa</taxon>
        <taxon>Kinetoplastea</taxon>
        <taxon>Metakinetoplastina</taxon>
        <taxon>Trypanosomatida</taxon>
        <taxon>Trypanosomatidae</taxon>
        <taxon>Leishmaniinae</taxon>
        <taxon>Leishmania</taxon>
    </lineage>
</organism>
<dbReference type="Proteomes" id="UP000000542">
    <property type="component" value="Chromosome 17"/>
</dbReference>
<feature type="region of interest" description="Disordered" evidence="1">
    <location>
        <begin position="212"/>
        <end position="313"/>
    </location>
</feature>
<dbReference type="GeneID" id="5650757"/>
<reference evidence="2 3" key="2">
    <citation type="journal article" date="2011" name="Genome Res.">
        <title>Chromosome and gene copy number variation allow major structural change between species and strains of Leishmania.</title>
        <authorList>
            <person name="Rogers M.B."/>
            <person name="Hilley J.D."/>
            <person name="Dickens N.J."/>
            <person name="Wilkes J."/>
            <person name="Bates P.A."/>
            <person name="Depledge D.P."/>
            <person name="Harris D."/>
            <person name="Her Y."/>
            <person name="Herzyk P."/>
            <person name="Imamura H."/>
            <person name="Otto T.D."/>
            <person name="Sanders M."/>
            <person name="Seeger K."/>
            <person name="Dujardin J.C."/>
            <person name="Berriman M."/>
            <person name="Smith D.F."/>
            <person name="Hertz-Fowler C."/>
            <person name="Mottram J.C."/>
        </authorList>
    </citation>
    <scope>NUCLEOTIDE SEQUENCE [LARGE SCALE GENOMIC DNA]</scope>
    <source>
        <strain evidence="3">MHOM/IL/81/Friedlin</strain>
    </source>
</reference>
<dbReference type="VEuPathDB" id="TriTrypDB:LMJLV39_170008800"/>
<evidence type="ECO:0000313" key="3">
    <source>
        <dbReference type="Proteomes" id="UP000000542"/>
    </source>
</evidence>
<feature type="region of interest" description="Disordered" evidence="1">
    <location>
        <begin position="23"/>
        <end position="55"/>
    </location>
</feature>
<proteinExistence type="predicted"/>
<name>Q4QEG2_LEIMA</name>
<gene>
    <name evidence="2" type="ORF">LMJF_17_0320</name>
</gene>
<reference evidence="2 3" key="1">
    <citation type="journal article" date="2005" name="Science">
        <title>The genome of the kinetoplastid parasite, Leishmania major.</title>
        <authorList>
            <person name="Ivens A.C."/>
            <person name="Peacock C.S."/>
            <person name="Worthey E.A."/>
            <person name="Murphy L."/>
            <person name="Aggarwal G."/>
            <person name="Berriman M."/>
            <person name="Sisk E."/>
            <person name="Rajandream M.A."/>
            <person name="Adlem E."/>
            <person name="Aert R."/>
            <person name="Anupama A."/>
            <person name="Apostolou Z."/>
            <person name="Attipoe P."/>
            <person name="Bason N."/>
            <person name="Bauser C."/>
            <person name="Beck A."/>
            <person name="Beverley S.M."/>
            <person name="Bianchettin G."/>
            <person name="Borzym K."/>
            <person name="Bothe G."/>
            <person name="Bruschi C.V."/>
            <person name="Collins M."/>
            <person name="Cadag E."/>
            <person name="Ciarloni L."/>
            <person name="Clayton C."/>
            <person name="Coulson R.M."/>
            <person name="Cronin A."/>
            <person name="Cruz A.K."/>
            <person name="Davies R.M."/>
            <person name="De Gaudenzi J."/>
            <person name="Dobson D.E."/>
            <person name="Duesterhoeft A."/>
            <person name="Fazelina G."/>
            <person name="Fosker N."/>
            <person name="Frasch A.C."/>
            <person name="Fraser A."/>
            <person name="Fuchs M."/>
            <person name="Gabel C."/>
            <person name="Goble A."/>
            <person name="Goffeau A."/>
            <person name="Harris D."/>
            <person name="Hertz-Fowler C."/>
            <person name="Hilbert H."/>
            <person name="Horn D."/>
            <person name="Huang Y."/>
            <person name="Klages S."/>
            <person name="Knights A."/>
            <person name="Kube M."/>
            <person name="Larke N."/>
            <person name="Litvin L."/>
            <person name="Lord A."/>
            <person name="Louie T."/>
            <person name="Marra M."/>
            <person name="Masuy D."/>
            <person name="Matthews K."/>
            <person name="Michaeli S."/>
            <person name="Mottram J.C."/>
            <person name="Muller-Auer S."/>
            <person name="Munden H."/>
            <person name="Nelson S."/>
            <person name="Norbertczak H."/>
            <person name="Oliver K."/>
            <person name="O'neil S."/>
            <person name="Pentony M."/>
            <person name="Pohl T.M."/>
            <person name="Price C."/>
            <person name="Purnelle B."/>
            <person name="Quail M.A."/>
            <person name="Rabbinowitsch E."/>
            <person name="Reinhardt R."/>
            <person name="Rieger M."/>
            <person name="Rinta J."/>
            <person name="Robben J."/>
            <person name="Robertson L."/>
            <person name="Ruiz J.C."/>
            <person name="Rutter S."/>
            <person name="Saunders D."/>
            <person name="Schafer M."/>
            <person name="Schein J."/>
            <person name="Schwartz D.C."/>
            <person name="Seeger K."/>
            <person name="Seyler A."/>
            <person name="Sharp S."/>
            <person name="Shin H."/>
            <person name="Sivam D."/>
            <person name="Squares R."/>
            <person name="Squares S."/>
            <person name="Tosato V."/>
            <person name="Vogt C."/>
            <person name="Volckaert G."/>
            <person name="Wambutt R."/>
            <person name="Warren T."/>
            <person name="Wedler H."/>
            <person name="Woodward J."/>
            <person name="Zhou S."/>
            <person name="Zimmermann W."/>
            <person name="Smith D.F."/>
            <person name="Blackwell J.M."/>
            <person name="Stuart K.D."/>
            <person name="Barrell B."/>
            <person name="Myler P.J."/>
        </authorList>
    </citation>
    <scope>NUCLEOTIDE SEQUENCE [LARGE SCALE GENOMIC DNA]</scope>
    <source>
        <strain evidence="3">MHOM/IL/81/Friedlin</strain>
    </source>
</reference>
<dbReference type="VEuPathDB" id="TriTrypDB:LMJFC_170010400"/>
<dbReference type="OMA" id="RELERCY"/>
<sequence>MMGGRRGPPLVAPPRVLFAYTQTATDTPMSRRQPPQAAAMGAGDKGRRHATSPTKAGASRFNVVFRRSSGSRQQRAKREGALSVAHDVSYLYDKDNRACVLQCKAVGQAPNKIFTCMQRAHRGADWVVGTELHLCGFDILVEEVMELHCIPYEEAVNAVGNSSKAGAGAGGDRITFCGNSARTASAASSAQTLPTAASVGPGRGRTIHARPRFVLLPRPSPLHGVTATPPRATHDNAPSSPTPLEDEEVPSIYAPQKWPTLKTDSVSVGTALTAHHPTDPPPTAPRDERGVDDSVYPDSCPPHERRQRRRRRSVASLARELERCYPEYF</sequence>
<dbReference type="VEuPathDB" id="TriTrypDB:LMJSD75_170008500"/>
<dbReference type="InParanoid" id="Q4QEG2"/>
<accession>Q4QEG2</accession>
<dbReference type="HOGENOM" id="CLU_845806_0_0_1"/>